<dbReference type="Proteomes" id="UP001156641">
    <property type="component" value="Unassembled WGS sequence"/>
</dbReference>
<protein>
    <recommendedName>
        <fullName evidence="3">Alpha/beta hydrolase</fullName>
    </recommendedName>
</protein>
<dbReference type="RefSeq" id="WP_284256726.1">
    <property type="nucleotide sequence ID" value="NZ_BSOS01000009.1"/>
</dbReference>
<organism evidence="1 2">
    <name type="scientific">Acidocella aquatica</name>
    <dbReference type="NCBI Taxonomy" id="1922313"/>
    <lineage>
        <taxon>Bacteria</taxon>
        <taxon>Pseudomonadati</taxon>
        <taxon>Pseudomonadota</taxon>
        <taxon>Alphaproteobacteria</taxon>
        <taxon>Acetobacterales</taxon>
        <taxon>Acidocellaceae</taxon>
        <taxon>Acidocella</taxon>
    </lineage>
</organism>
<proteinExistence type="predicted"/>
<accession>A0ABQ6A4D5</accession>
<name>A0ABQ6A4D5_9PROT</name>
<gene>
    <name evidence="1" type="ORF">GCM10010909_07980</name>
</gene>
<dbReference type="InterPro" id="IPR029058">
    <property type="entry name" value="AB_hydrolase_fold"/>
</dbReference>
<dbReference type="Gene3D" id="3.40.50.1820">
    <property type="entry name" value="alpha/beta hydrolase"/>
    <property type="match status" value="1"/>
</dbReference>
<evidence type="ECO:0008006" key="3">
    <source>
        <dbReference type="Google" id="ProtNLM"/>
    </source>
</evidence>
<evidence type="ECO:0000313" key="1">
    <source>
        <dbReference type="EMBL" id="GLR66120.1"/>
    </source>
</evidence>
<dbReference type="EMBL" id="BSOS01000009">
    <property type="protein sequence ID" value="GLR66120.1"/>
    <property type="molecule type" value="Genomic_DNA"/>
</dbReference>
<evidence type="ECO:0000313" key="2">
    <source>
        <dbReference type="Proteomes" id="UP001156641"/>
    </source>
</evidence>
<reference evidence="2" key="1">
    <citation type="journal article" date="2019" name="Int. J. Syst. Evol. Microbiol.">
        <title>The Global Catalogue of Microorganisms (GCM) 10K type strain sequencing project: providing services to taxonomists for standard genome sequencing and annotation.</title>
        <authorList>
            <consortium name="The Broad Institute Genomics Platform"/>
            <consortium name="The Broad Institute Genome Sequencing Center for Infectious Disease"/>
            <person name="Wu L."/>
            <person name="Ma J."/>
        </authorList>
    </citation>
    <scope>NUCLEOTIDE SEQUENCE [LARGE SCALE GENOMIC DNA]</scope>
    <source>
        <strain evidence="2">NBRC 112502</strain>
    </source>
</reference>
<sequence length="236" mass="24794">MITQILHKAPGAGGDRVLLVMLPGAGIKASAFVEHGMADAVHARGLAVDIIIAQPDLDLYLDGDVAAALHRAVVEPARAQGYARVWLLGISLGCMGALLYASAHAAALEGMVLLAPFLGTKGTVAELGRAGGLAAWPAARSAATAPEQRMLVWLRDFLVQRAVSPALYLGYGREDRFARGHRLLADALPAARVVTAAGGHDWDTWRTLWRLVLDTSPFLPAGEATAAELDDAAHGE</sequence>
<keyword evidence="2" id="KW-1185">Reference proteome</keyword>
<dbReference type="SUPFAM" id="SSF53474">
    <property type="entry name" value="alpha/beta-Hydrolases"/>
    <property type="match status" value="1"/>
</dbReference>
<comment type="caution">
    <text evidence="1">The sequence shown here is derived from an EMBL/GenBank/DDBJ whole genome shotgun (WGS) entry which is preliminary data.</text>
</comment>